<evidence type="ECO:0000313" key="2">
    <source>
        <dbReference type="EMBL" id="KDE99686.1"/>
    </source>
</evidence>
<feature type="compositionally biased region" description="Low complexity" evidence="1">
    <location>
        <begin position="280"/>
        <end position="289"/>
    </location>
</feature>
<dbReference type="AlphaFoldDB" id="A0A064CJ27"/>
<dbReference type="OrthoDB" id="4624766at2"/>
<reference evidence="2" key="1">
    <citation type="submission" date="2014-05" db="EMBL/GenBank/DDBJ databases">
        <title>Genome sequence of Mycobacterium aromaticivorans strain JS19b1T (= DSM 45407T).</title>
        <authorList>
            <person name="Kwak Y."/>
            <person name="Park G.-S."/>
            <person name="Li Q.X."/>
            <person name="Lee S.-E."/>
            <person name="Shin J.-H."/>
        </authorList>
    </citation>
    <scope>NUCLEOTIDE SEQUENCE [LARGE SCALE GENOMIC DNA]</scope>
    <source>
        <strain evidence="2">JS19b1</strain>
    </source>
</reference>
<feature type="compositionally biased region" description="Gly residues" evidence="1">
    <location>
        <begin position="372"/>
        <end position="384"/>
    </location>
</feature>
<evidence type="ECO:0000256" key="1">
    <source>
        <dbReference type="SAM" id="MobiDB-lite"/>
    </source>
</evidence>
<protein>
    <recommendedName>
        <fullName evidence="4">PE-PGRS family protein</fullName>
    </recommendedName>
</protein>
<dbReference type="RefSeq" id="WP_036342014.1">
    <property type="nucleotide sequence ID" value="NZ_JALN02000001.1"/>
</dbReference>
<evidence type="ECO:0000313" key="3">
    <source>
        <dbReference type="Proteomes" id="UP000022835"/>
    </source>
</evidence>
<organism evidence="2 3">
    <name type="scientific">Mycolicibacterium aromaticivorans JS19b1 = JCM 16368</name>
    <dbReference type="NCBI Taxonomy" id="1440774"/>
    <lineage>
        <taxon>Bacteria</taxon>
        <taxon>Bacillati</taxon>
        <taxon>Actinomycetota</taxon>
        <taxon>Actinomycetes</taxon>
        <taxon>Mycobacteriales</taxon>
        <taxon>Mycobacteriaceae</taxon>
        <taxon>Mycolicibacterium</taxon>
    </lineage>
</organism>
<proteinExistence type="predicted"/>
<dbReference type="Proteomes" id="UP000022835">
    <property type="component" value="Unassembled WGS sequence"/>
</dbReference>
<dbReference type="STRING" id="1440774.Y900_012240"/>
<keyword evidence="3" id="KW-1185">Reference proteome</keyword>
<feature type="compositionally biased region" description="Low complexity" evidence="1">
    <location>
        <begin position="302"/>
        <end position="314"/>
    </location>
</feature>
<gene>
    <name evidence="2" type="ORF">Y900_012240</name>
</gene>
<feature type="compositionally biased region" description="Low complexity" evidence="1">
    <location>
        <begin position="339"/>
        <end position="355"/>
    </location>
</feature>
<name>A0A064CJ27_9MYCO</name>
<dbReference type="EMBL" id="JALN02000001">
    <property type="protein sequence ID" value="KDE99686.1"/>
    <property type="molecule type" value="Genomic_DNA"/>
</dbReference>
<evidence type="ECO:0008006" key="4">
    <source>
        <dbReference type="Google" id="ProtNLM"/>
    </source>
</evidence>
<sequence length="394" mass="38107">MQVLLRSKVSAGIAIVGASAIVASPISMTVPDMQVPAIHMSTLATALASTSQSLPTWVQVIETSFTNIAALGTQVQGSPDPIIQQIITNQLANAATVSTALGGAFGGLVAGVTALPEAFLTATQQLAAGQFSAAVQTLFQGGLGLVLAPLISLLPVFNIPGEIAKNVSNVLNALPNILLGVGLSAISPIAGATYAFGDAGQLVVDSLHAGDVAAAIRTLIKIPAAVTDAFLNGYSAQGTVGILSPYTGAFSSGLIASLLAARDTIAQALGAPAPPSSAAVAARSAAPTAEVATPSKETPTEGSAGAGNADSSAATDSVPSTGASLKKTETSDANKAVPGATTSPTAAAGASSETGSGAGSTAGGQRSEGSKKGQGGSGRSGGSSGKARAHSGAS</sequence>
<comment type="caution">
    <text evidence="2">The sequence shown here is derived from an EMBL/GenBank/DDBJ whole genome shotgun (WGS) entry which is preliminary data.</text>
</comment>
<feature type="region of interest" description="Disordered" evidence="1">
    <location>
        <begin position="280"/>
        <end position="394"/>
    </location>
</feature>
<accession>A0A064CJ27</accession>
<dbReference type="eggNOG" id="ENOG5031IFW">
    <property type="taxonomic scope" value="Bacteria"/>
</dbReference>